<organism evidence="1">
    <name type="scientific">Amphimedon queenslandica</name>
    <name type="common">Sponge</name>
    <dbReference type="NCBI Taxonomy" id="400682"/>
    <lineage>
        <taxon>Eukaryota</taxon>
        <taxon>Metazoa</taxon>
        <taxon>Porifera</taxon>
        <taxon>Demospongiae</taxon>
        <taxon>Heteroscleromorpha</taxon>
        <taxon>Haplosclerida</taxon>
        <taxon>Niphatidae</taxon>
        <taxon>Amphimedon</taxon>
    </lineage>
</organism>
<reference evidence="1" key="1">
    <citation type="submission" date="2017-05" db="UniProtKB">
        <authorList>
            <consortium name="EnsemblMetazoa"/>
        </authorList>
    </citation>
    <scope>IDENTIFICATION</scope>
</reference>
<dbReference type="EnsemblMetazoa" id="Aqu2.1.19365_001">
    <property type="protein sequence ID" value="Aqu2.1.19365_001"/>
    <property type="gene ID" value="Aqu2.1.19365"/>
</dbReference>
<evidence type="ECO:0008006" key="2">
    <source>
        <dbReference type="Google" id="ProtNLM"/>
    </source>
</evidence>
<dbReference type="AlphaFoldDB" id="A0A1X7TVV7"/>
<accession>A0A1X7TVV7</accession>
<evidence type="ECO:0000313" key="1">
    <source>
        <dbReference type="EnsemblMetazoa" id="Aqu2.1.19365_001"/>
    </source>
</evidence>
<protein>
    <recommendedName>
        <fullName evidence="2">DDE-1 domain-containing protein</fullName>
    </recommendedName>
</protein>
<name>A0A1X7TVV7_AMPQE</name>
<proteinExistence type="predicted"/>
<sequence length="115" mass="13247">MEIQGFKRVEITGIADKRQITAVLCGNLVDDFLPVQLIYQGKSDRCHPHYEFPDDWDITHSPRHWSTETTMLQYSENIILPYIEGVHHRLYCDSAAALVIIDNFKGQITPAVNIY</sequence>
<dbReference type="InParanoid" id="A0A1X7TVV7"/>